<sequence length="359" mass="39827">MSSTSDSESNGDGETNIPREQKISLSPSHARDLHEDPETLVDSIISDDGDVEVDEAELQWSDDEVDPKVDNLMQLINDKHIFTSDMFVGGATKLDVLRMIEDAKQKKSKLKKRGINTQSIGQCSKNVEEGVFKGSDVDGFADRVAMKVKDEIKKTDAQGHGTYLARLLLRKFAIAICLKRKRMPTELHTSGSPNNNENGGCRNGVGDYLHNSEVGDNVCDNNSEEETPISFCPEVRSSIPFVVKVAENGVALGEVNCRKSKRNKSILDPVIVGTCDNQIFKRGRLSHLIGYDEGNSTALERKYEKLELKLKNCQSLNFHGVCIPSMEFADIVRRTKCLSSKVVDLMIRHIRTIVAQEGS</sequence>
<protein>
    <submittedName>
        <fullName evidence="2">Uncharacterized protein</fullName>
    </submittedName>
</protein>
<dbReference type="Proteomes" id="UP000029120">
    <property type="component" value="Unassembled WGS sequence"/>
</dbReference>
<reference evidence="3" key="1">
    <citation type="journal article" date="2015" name="Nat. Plants">
        <title>Genome expansion of Arabis alpina linked with retrotransposition and reduced symmetric DNA methylation.</title>
        <authorList>
            <person name="Willing E.M."/>
            <person name="Rawat V."/>
            <person name="Mandakova T."/>
            <person name="Maumus F."/>
            <person name="James G.V."/>
            <person name="Nordstroem K.J."/>
            <person name="Becker C."/>
            <person name="Warthmann N."/>
            <person name="Chica C."/>
            <person name="Szarzynska B."/>
            <person name="Zytnicki M."/>
            <person name="Albani M.C."/>
            <person name="Kiefer C."/>
            <person name="Bergonzi S."/>
            <person name="Castaings L."/>
            <person name="Mateos J.L."/>
            <person name="Berns M.C."/>
            <person name="Bujdoso N."/>
            <person name="Piofczyk T."/>
            <person name="de Lorenzo L."/>
            <person name="Barrero-Sicilia C."/>
            <person name="Mateos I."/>
            <person name="Piednoel M."/>
            <person name="Hagmann J."/>
            <person name="Chen-Min-Tao R."/>
            <person name="Iglesias-Fernandez R."/>
            <person name="Schuster S.C."/>
            <person name="Alonso-Blanco C."/>
            <person name="Roudier F."/>
            <person name="Carbonero P."/>
            <person name="Paz-Ares J."/>
            <person name="Davis S.J."/>
            <person name="Pecinka A."/>
            <person name="Quesneville H."/>
            <person name="Colot V."/>
            <person name="Lysak M.A."/>
            <person name="Weigel D."/>
            <person name="Coupland G."/>
            <person name="Schneeberger K."/>
        </authorList>
    </citation>
    <scope>NUCLEOTIDE SEQUENCE [LARGE SCALE GENOMIC DNA]</scope>
    <source>
        <strain evidence="3">cv. Pajares</strain>
    </source>
</reference>
<evidence type="ECO:0000256" key="1">
    <source>
        <dbReference type="SAM" id="MobiDB-lite"/>
    </source>
</evidence>
<keyword evidence="3" id="KW-1185">Reference proteome</keyword>
<feature type="region of interest" description="Disordered" evidence="1">
    <location>
        <begin position="1"/>
        <end position="40"/>
    </location>
</feature>
<name>A0A087G106_ARAAL</name>
<dbReference type="Gramene" id="KFK23558">
    <property type="protein sequence ID" value="KFK23558"/>
    <property type="gene ID" value="AALP_AAs41881U000400"/>
</dbReference>
<proteinExistence type="predicted"/>
<dbReference type="AlphaFoldDB" id="A0A087G106"/>
<dbReference type="EMBL" id="KL978035">
    <property type="protein sequence ID" value="KFK23558.1"/>
    <property type="molecule type" value="Genomic_DNA"/>
</dbReference>
<evidence type="ECO:0000313" key="2">
    <source>
        <dbReference type="EMBL" id="KFK23558.1"/>
    </source>
</evidence>
<accession>A0A087G106</accession>
<dbReference type="OrthoDB" id="10627315at2759"/>
<organism evidence="2 3">
    <name type="scientific">Arabis alpina</name>
    <name type="common">Alpine rock-cress</name>
    <dbReference type="NCBI Taxonomy" id="50452"/>
    <lineage>
        <taxon>Eukaryota</taxon>
        <taxon>Viridiplantae</taxon>
        <taxon>Streptophyta</taxon>
        <taxon>Embryophyta</taxon>
        <taxon>Tracheophyta</taxon>
        <taxon>Spermatophyta</taxon>
        <taxon>Magnoliopsida</taxon>
        <taxon>eudicotyledons</taxon>
        <taxon>Gunneridae</taxon>
        <taxon>Pentapetalae</taxon>
        <taxon>rosids</taxon>
        <taxon>malvids</taxon>
        <taxon>Brassicales</taxon>
        <taxon>Brassicaceae</taxon>
        <taxon>Arabideae</taxon>
        <taxon>Arabis</taxon>
    </lineage>
</organism>
<feature type="compositionally biased region" description="Polar residues" evidence="1">
    <location>
        <begin position="1"/>
        <end position="13"/>
    </location>
</feature>
<gene>
    <name evidence="2" type="ORF">AALP_AAs41881U000400</name>
</gene>
<evidence type="ECO:0000313" key="3">
    <source>
        <dbReference type="Proteomes" id="UP000029120"/>
    </source>
</evidence>